<dbReference type="RefSeq" id="WP_041182672.1">
    <property type="nucleotide sequence ID" value="NZ_CP031462.1"/>
</dbReference>
<proteinExistence type="predicted"/>
<dbReference type="SMART" id="SM00671">
    <property type="entry name" value="SEL1"/>
    <property type="match status" value="2"/>
</dbReference>
<evidence type="ECO:0000313" key="1">
    <source>
        <dbReference type="EMBL" id="UXW01504.1"/>
    </source>
</evidence>
<reference evidence="1" key="1">
    <citation type="submission" date="2015-01" db="EMBL/GenBank/DDBJ databases">
        <authorList>
            <person name="Midha S."/>
            <person name="Anil M.G."/>
            <person name="Mishra D."/>
            <person name="Brahma K."/>
            <person name="Laha G.S."/>
            <person name="Sundaram R.M."/>
            <person name="Sonti R.V."/>
            <person name="Patil P.B."/>
        </authorList>
    </citation>
    <scope>NUCLEOTIDE SEQUENCE</scope>
    <source>
        <strain evidence="1">IXO792</strain>
    </source>
</reference>
<gene>
    <name evidence="1" type="ORF">IXO792_11030</name>
</gene>
<dbReference type="Gene3D" id="1.25.40.10">
    <property type="entry name" value="Tetratricopeptide repeat domain"/>
    <property type="match status" value="1"/>
</dbReference>
<dbReference type="Pfam" id="PF08238">
    <property type="entry name" value="Sel1"/>
    <property type="match status" value="2"/>
</dbReference>
<evidence type="ECO:0008006" key="3">
    <source>
        <dbReference type="Google" id="ProtNLM"/>
    </source>
</evidence>
<name>A0AAJ5MC26_XANOO</name>
<dbReference type="InterPro" id="IPR011990">
    <property type="entry name" value="TPR-like_helical_dom_sf"/>
</dbReference>
<organism evidence="1 2">
    <name type="scientific">Xanthomonas oryzae pv. oryzae</name>
    <dbReference type="NCBI Taxonomy" id="64187"/>
    <lineage>
        <taxon>Bacteria</taxon>
        <taxon>Pseudomonadati</taxon>
        <taxon>Pseudomonadota</taxon>
        <taxon>Gammaproteobacteria</taxon>
        <taxon>Lysobacterales</taxon>
        <taxon>Lysobacteraceae</taxon>
        <taxon>Xanthomonas</taxon>
    </lineage>
</organism>
<dbReference type="InterPro" id="IPR006597">
    <property type="entry name" value="Sel1-like"/>
</dbReference>
<dbReference type="Proteomes" id="UP000187097">
    <property type="component" value="Chromosome"/>
</dbReference>
<dbReference type="AlphaFoldDB" id="A0AAJ5MC26"/>
<dbReference type="EMBL" id="CP047493">
    <property type="protein sequence ID" value="UXW01504.1"/>
    <property type="molecule type" value="Genomic_DNA"/>
</dbReference>
<sequence>MLIRKPLAKLGDKTAQMLVGSIYAYGSGGIPKSDADAIYWFHRLGSFGPVVVEEGVDPAAPYELAIAKVYAHGTEGVNADPAESLKWLKLAAKGGSKEAADMLTQSSH</sequence>
<evidence type="ECO:0000313" key="2">
    <source>
        <dbReference type="Proteomes" id="UP000187097"/>
    </source>
</evidence>
<reference evidence="1" key="2">
    <citation type="submission" date="2020-01" db="EMBL/GenBank/DDBJ databases">
        <title>Complete genome investigation of Xanthomonas oryzae strains.</title>
        <authorList>
            <person name="Kaur A."/>
            <person name="Bansal K."/>
            <person name="Patil P.B."/>
        </authorList>
    </citation>
    <scope>NUCLEOTIDE SEQUENCE</scope>
    <source>
        <strain evidence="1">IXO792</strain>
    </source>
</reference>
<dbReference type="SUPFAM" id="SSF81901">
    <property type="entry name" value="HCP-like"/>
    <property type="match status" value="1"/>
</dbReference>
<protein>
    <recommendedName>
        <fullName evidence="3">Sel1 repeat family protein</fullName>
    </recommendedName>
</protein>
<accession>A0AAJ5MC26</accession>